<keyword evidence="1" id="KW-1133">Transmembrane helix</keyword>
<dbReference type="AlphaFoldDB" id="A0A7R9KLG3"/>
<reference evidence="2" key="1">
    <citation type="submission" date="2020-11" db="EMBL/GenBank/DDBJ databases">
        <authorList>
            <person name="Tran Van P."/>
        </authorList>
    </citation>
    <scope>NUCLEOTIDE SEQUENCE</scope>
</reference>
<dbReference type="EMBL" id="OC856686">
    <property type="protein sequence ID" value="CAD7624123.1"/>
    <property type="molecule type" value="Genomic_DNA"/>
</dbReference>
<dbReference type="Proteomes" id="UP000759131">
    <property type="component" value="Unassembled WGS sequence"/>
</dbReference>
<feature type="transmembrane region" description="Helical" evidence="1">
    <location>
        <begin position="329"/>
        <end position="354"/>
    </location>
</feature>
<dbReference type="OrthoDB" id="6509568at2759"/>
<keyword evidence="1" id="KW-0812">Transmembrane</keyword>
<proteinExistence type="predicted"/>
<keyword evidence="3" id="KW-1185">Reference proteome</keyword>
<sequence length="548" mass="62074">MANNLNNETLNRKPKQIGREWPYLKANKFYPIYPNIEETCHSIWSQFSTNIFDEPDSQHSLTPALTRSTDSYLDPSSPIEMMPSSDVSIVSFSRDFIGLSSEISGVSESVITSDALTERFTTKEYILSSTFQTKSNSYSTLGIESSFTIPETQTLSPIETIPIYPMEYTTVSLITTPTITTTTVTLCPEPLGHQNLRQPPDKPYENYLVRTVLNNTNHESIDSIKARIEANITQIYNYAFGLQYKQTDRMAANASTKLLSKLNYTNITVKDINHKKGLTEIQVVYYVEKNGILLPYEDIERALSFIPDKKYSEMIAYNVVKAAKLELNLIALILISCSAIIIIMCVIMGGFLFCKYRSERRKWMDAFNSQLNRVSPDNQIHWRTVSQPMDPKSTASDTQIKDKNTDKSNEFQYLRFESNTSKASLISKGTQSESSLQMEKQKVIPIPIGKLIDRSTDSTDATDRKASNEYTATTYVTTREIETDSSEENRIPHIITVQMSSQTESIIRAIRSELNKFGHNSSDNAFPYIDDSHDTYTEESIISNSSEA</sequence>
<evidence type="ECO:0000313" key="2">
    <source>
        <dbReference type="EMBL" id="CAD7624123.1"/>
    </source>
</evidence>
<evidence type="ECO:0000313" key="3">
    <source>
        <dbReference type="Proteomes" id="UP000759131"/>
    </source>
</evidence>
<name>A0A7R9KLG3_9ACAR</name>
<protein>
    <submittedName>
        <fullName evidence="2">Uncharacterized protein</fullName>
    </submittedName>
</protein>
<gene>
    <name evidence="2" type="ORF">OSB1V03_LOCUS4569</name>
</gene>
<keyword evidence="1" id="KW-0472">Membrane</keyword>
<evidence type="ECO:0000256" key="1">
    <source>
        <dbReference type="SAM" id="Phobius"/>
    </source>
</evidence>
<accession>A0A7R9KLG3</accession>
<dbReference type="EMBL" id="CAJPIZ010002111">
    <property type="protein sequence ID" value="CAG2104553.1"/>
    <property type="molecule type" value="Genomic_DNA"/>
</dbReference>
<organism evidence="2">
    <name type="scientific">Medioppia subpectinata</name>
    <dbReference type="NCBI Taxonomy" id="1979941"/>
    <lineage>
        <taxon>Eukaryota</taxon>
        <taxon>Metazoa</taxon>
        <taxon>Ecdysozoa</taxon>
        <taxon>Arthropoda</taxon>
        <taxon>Chelicerata</taxon>
        <taxon>Arachnida</taxon>
        <taxon>Acari</taxon>
        <taxon>Acariformes</taxon>
        <taxon>Sarcoptiformes</taxon>
        <taxon>Oribatida</taxon>
        <taxon>Brachypylina</taxon>
        <taxon>Oppioidea</taxon>
        <taxon>Oppiidae</taxon>
        <taxon>Medioppia</taxon>
    </lineage>
</organism>